<reference evidence="3 4" key="1">
    <citation type="submission" date="2014-07" db="EMBL/GenBank/DDBJ databases">
        <title>Draft genome of Clostridium sulfidigenes 113A isolated from sediments associated with methane hydrate from Krishna Godavari basin.</title>
        <authorList>
            <person name="Honkalas V.S."/>
            <person name="Dabir A.P."/>
            <person name="Arora P."/>
            <person name="Dhakephalkar P.K."/>
        </authorList>
    </citation>
    <scope>NUCLEOTIDE SEQUENCE [LARGE SCALE GENOMIC DNA]</scope>
    <source>
        <strain evidence="3 4">113A</strain>
    </source>
</reference>
<dbReference type="EMBL" id="JPMD01000033">
    <property type="protein sequence ID" value="KEZ85550.1"/>
    <property type="molecule type" value="Genomic_DNA"/>
</dbReference>
<comment type="similarity">
    <text evidence="1">Belongs to the myoviridae tail sheath protein family.</text>
</comment>
<evidence type="ECO:0000313" key="4">
    <source>
        <dbReference type="Proteomes" id="UP000028542"/>
    </source>
</evidence>
<gene>
    <name evidence="3" type="ORF">IO99_13725</name>
</gene>
<dbReference type="Proteomes" id="UP000028542">
    <property type="component" value="Unassembled WGS sequence"/>
</dbReference>
<dbReference type="eggNOG" id="ENOG502Z8RJ">
    <property type="taxonomic scope" value="Bacteria"/>
</dbReference>
<dbReference type="Pfam" id="PF17482">
    <property type="entry name" value="Phage_sheath_1C"/>
    <property type="match status" value="1"/>
</dbReference>
<evidence type="ECO:0000259" key="2">
    <source>
        <dbReference type="Pfam" id="PF17482"/>
    </source>
</evidence>
<protein>
    <recommendedName>
        <fullName evidence="2">Tail sheath protein C-terminal domain-containing protein</fullName>
    </recommendedName>
</protein>
<dbReference type="RefSeq" id="WP_035134174.1">
    <property type="nucleotide sequence ID" value="NZ_JPMD01000033.1"/>
</dbReference>
<keyword evidence="4" id="KW-1185">Reference proteome</keyword>
<dbReference type="InterPro" id="IPR020287">
    <property type="entry name" value="Tail_sheath_C"/>
</dbReference>
<organism evidence="3 4">
    <name type="scientific">Clostridium sulfidigenes</name>
    <dbReference type="NCBI Taxonomy" id="318464"/>
    <lineage>
        <taxon>Bacteria</taxon>
        <taxon>Bacillati</taxon>
        <taxon>Bacillota</taxon>
        <taxon>Clostridia</taxon>
        <taxon>Eubacteriales</taxon>
        <taxon>Clostridiaceae</taxon>
        <taxon>Clostridium</taxon>
    </lineage>
</organism>
<dbReference type="Gene3D" id="3.30.1370.220">
    <property type="match status" value="1"/>
</dbReference>
<evidence type="ECO:0000256" key="1">
    <source>
        <dbReference type="ARBA" id="ARBA00008005"/>
    </source>
</evidence>
<evidence type="ECO:0000313" key="3">
    <source>
        <dbReference type="EMBL" id="KEZ85550.1"/>
    </source>
</evidence>
<name>A0A084J9B6_9CLOT</name>
<dbReference type="AlphaFoldDB" id="A0A084J9B6"/>
<proteinExistence type="inferred from homology"/>
<accession>A0A084J9B6</accession>
<comment type="caution">
    <text evidence="3">The sequence shown here is derived from an EMBL/GenBank/DDBJ whole genome shotgun (WGS) entry which is preliminary data.</text>
</comment>
<dbReference type="Gene3D" id="3.40.50.11790">
    <property type="match status" value="1"/>
</dbReference>
<dbReference type="STRING" id="318464.IO99_13725"/>
<sequence>MTITLPNIEIIFKQLASNFIKRSERGIAILIVKDDTDTSFTSKEYKNLKELEKEKTLYTSENYQYILDTLSFQVTKVVVIRVSTTETMVDALSIVEKTVKTGWITTVGIADDYTAIVNWIKDKESNGETYKAIVYNATAPDCKHIVNFTNANVVFKDARAEKTGDKYLPSLLGIIASCNIEKGTTYFVCENLAKVEEVADNNDSLNLGKFILINDFDNVKVGLGINSLTTFTDVNSEDMRYIDTVETMDLITDDIRNTFKNDYIGKYKNNLDNQVLFISAVNTYFSSLAKEDILDLNYKNYSDVDVVTQRAAWVKIKPEAEAWNDTKVRNTTFKRNVYLGGDVKILGAMENLRFNISMF</sequence>
<feature type="domain" description="Tail sheath protein C-terminal" evidence="2">
    <location>
        <begin position="236"/>
        <end position="357"/>
    </location>
</feature>